<accession>A0A258FFK2</accession>
<name>A0A258FFK2_9CAUL</name>
<dbReference type="PROSITE" id="PS51257">
    <property type="entry name" value="PROKAR_LIPOPROTEIN"/>
    <property type="match status" value="1"/>
</dbReference>
<reference evidence="2 3" key="1">
    <citation type="submission" date="2017-03" db="EMBL/GenBank/DDBJ databases">
        <title>Lifting the veil on microbial sulfur biogeochemistry in mining wastewaters.</title>
        <authorList>
            <person name="Kantor R.S."/>
            <person name="Colenbrander Nelson T."/>
            <person name="Marshall S."/>
            <person name="Bennett D."/>
            <person name="Apte S."/>
            <person name="Camacho D."/>
            <person name="Thomas B.C."/>
            <person name="Warren L.A."/>
            <person name="Banfield J.F."/>
        </authorList>
    </citation>
    <scope>NUCLEOTIDE SEQUENCE [LARGE SCALE GENOMIC DNA]</scope>
    <source>
        <strain evidence="2">32-69-9</strain>
    </source>
</reference>
<feature type="chain" id="PRO_5013373738" evidence="1">
    <location>
        <begin position="24"/>
        <end position="87"/>
    </location>
</feature>
<evidence type="ECO:0000313" key="3">
    <source>
        <dbReference type="Proteomes" id="UP000215595"/>
    </source>
</evidence>
<dbReference type="EMBL" id="NCEB01000035">
    <property type="protein sequence ID" value="OYX31106.1"/>
    <property type="molecule type" value="Genomic_DNA"/>
</dbReference>
<keyword evidence="1" id="KW-0732">Signal</keyword>
<comment type="caution">
    <text evidence="2">The sequence shown here is derived from an EMBL/GenBank/DDBJ whole genome shotgun (WGS) entry which is preliminary data.</text>
</comment>
<gene>
    <name evidence="2" type="ORF">B7Z01_13070</name>
</gene>
<evidence type="ECO:0000256" key="1">
    <source>
        <dbReference type="SAM" id="SignalP"/>
    </source>
</evidence>
<protein>
    <submittedName>
        <fullName evidence="2">Uncharacterized protein</fullName>
    </submittedName>
</protein>
<evidence type="ECO:0000313" key="2">
    <source>
        <dbReference type="EMBL" id="OYX31106.1"/>
    </source>
</evidence>
<sequence length="87" mass="8678">MRRRTAQTLAIAGVLTGGAAVLAGCSDGGGGGIVMTPPPPSPPAMGADRFGTGFALSARAGPNTDPREPMQADIIPLSLTTDPFDIT</sequence>
<dbReference type="AlphaFoldDB" id="A0A258FFK2"/>
<feature type="signal peptide" evidence="1">
    <location>
        <begin position="1"/>
        <end position="23"/>
    </location>
</feature>
<proteinExistence type="predicted"/>
<organism evidence="2 3">
    <name type="scientific">Brevundimonas subvibrioides</name>
    <dbReference type="NCBI Taxonomy" id="74313"/>
    <lineage>
        <taxon>Bacteria</taxon>
        <taxon>Pseudomonadati</taxon>
        <taxon>Pseudomonadota</taxon>
        <taxon>Alphaproteobacteria</taxon>
        <taxon>Caulobacterales</taxon>
        <taxon>Caulobacteraceae</taxon>
        <taxon>Brevundimonas</taxon>
    </lineage>
</organism>
<dbReference type="Proteomes" id="UP000215595">
    <property type="component" value="Unassembled WGS sequence"/>
</dbReference>